<keyword evidence="2" id="KW-0723">Serine/threonine-protein kinase</keyword>
<dbReference type="SMART" id="SM00220">
    <property type="entry name" value="S_TKc"/>
    <property type="match status" value="1"/>
</dbReference>
<gene>
    <name evidence="11" type="ORF">M427DRAFT_31946</name>
</gene>
<dbReference type="Gene3D" id="3.30.200.20">
    <property type="entry name" value="Phosphorylase Kinase, domain 1"/>
    <property type="match status" value="1"/>
</dbReference>
<comment type="catalytic activity">
    <reaction evidence="7">
        <text>L-threonyl-[protein] + ATP = O-phospho-L-threonyl-[protein] + ADP + H(+)</text>
        <dbReference type="Rhea" id="RHEA:46608"/>
        <dbReference type="Rhea" id="RHEA-COMP:11060"/>
        <dbReference type="Rhea" id="RHEA-COMP:11605"/>
        <dbReference type="ChEBI" id="CHEBI:15378"/>
        <dbReference type="ChEBI" id="CHEBI:30013"/>
        <dbReference type="ChEBI" id="CHEBI:30616"/>
        <dbReference type="ChEBI" id="CHEBI:61977"/>
        <dbReference type="ChEBI" id="CHEBI:456216"/>
        <dbReference type="EC" id="2.7.11.1"/>
    </reaction>
</comment>
<keyword evidence="3" id="KW-0808">Transferase</keyword>
<feature type="compositionally biased region" description="Low complexity" evidence="9">
    <location>
        <begin position="614"/>
        <end position="640"/>
    </location>
</feature>
<feature type="compositionally biased region" description="Low complexity" evidence="9">
    <location>
        <begin position="236"/>
        <end position="254"/>
    </location>
</feature>
<feature type="compositionally biased region" description="Low complexity" evidence="9">
    <location>
        <begin position="98"/>
        <end position="111"/>
    </location>
</feature>
<evidence type="ECO:0000256" key="7">
    <source>
        <dbReference type="ARBA" id="ARBA00047899"/>
    </source>
</evidence>
<name>A0A139AHI7_GONPJ</name>
<evidence type="ECO:0000256" key="3">
    <source>
        <dbReference type="ARBA" id="ARBA00022679"/>
    </source>
</evidence>
<sequence length="761" mass="79448">MTADTDHLSDSSVGTLVDAPTHSNDSALAASDKTQSAAPSALQTPAATPSPHSQQHPSPSAAQATTRRPSAPPQLKPSLLHKLFHINDDAHASANQGPISPSPSHATSPSASEDEWHHPHPKPSEKRPSSGSLSVVEKLFSRSKPPASPVSPSNPNPPSTTSTPRPSNDSSYFPPHVSIHSATSTSSQQNGTVPRISTDGLSAPTPLPPGTGAALLREPRVPVPNAPSTPDPSLPLSPLSPISPVSPATPTTSPEGATSPSASASLKPPTAQDPPRARRRSFGRSPGRPASAHPSTPAHAPAQRTPSGVLGGSSDPLAALRRANAEASLSDRWGDVGDEIIGRGATSVVRLVRRRTASNGSSIAGVAGGAANGTANGKDAKQNGSRVPSGSNIAGAGAGDKEVDKDVFAVKEFRRRRKDESEREYVKKVTSEFCIGSSLRHPSIISTLDLLRTSHGWCEVLEYAPGGDLCALIQSGGLQYEVANGLWTQLVNGVAYMHGMGVAHRDLKPENLMLTPPLTLKITDFGSAEVFRTVWEATPHKSTRVAGSEPYIAPEEFTEKSFDPVQVDGWACGVIYLTMIYNRIPWRAATATDPNYKFYLRCRSRAVIAPAAESADTPGAGDATAAAPSSSPSTATTPGVPVVTTGFPMLDHLPPAPRWLVYRMLDPDPRTRLTAADARMDGWFREVVTERVRGGDAAVGLSDGETEKGASALSGLGCGGAAVQAAQAKARERERERGDKIRGAKPAGMVGSGGKTTKDGH</sequence>
<feature type="region of interest" description="Disordered" evidence="9">
    <location>
        <begin position="1"/>
        <end position="316"/>
    </location>
</feature>
<feature type="domain" description="Protein kinase" evidence="10">
    <location>
        <begin position="335"/>
        <end position="684"/>
    </location>
</feature>
<dbReference type="STRING" id="1344416.A0A139AHI7"/>
<dbReference type="OMA" id="HINDDAH"/>
<evidence type="ECO:0000313" key="12">
    <source>
        <dbReference type="Proteomes" id="UP000070544"/>
    </source>
</evidence>
<evidence type="ECO:0000256" key="4">
    <source>
        <dbReference type="ARBA" id="ARBA00022741"/>
    </source>
</evidence>
<dbReference type="InterPro" id="IPR011009">
    <property type="entry name" value="Kinase-like_dom_sf"/>
</dbReference>
<feature type="compositionally biased region" description="Polar residues" evidence="9">
    <location>
        <begin position="382"/>
        <end position="392"/>
    </location>
</feature>
<dbReference type="SUPFAM" id="SSF56112">
    <property type="entry name" value="Protein kinase-like (PK-like)"/>
    <property type="match status" value="1"/>
</dbReference>
<dbReference type="PROSITE" id="PS50011">
    <property type="entry name" value="PROTEIN_KINASE_DOM"/>
    <property type="match status" value="1"/>
</dbReference>
<feature type="compositionally biased region" description="Polar residues" evidence="9">
    <location>
        <begin position="255"/>
        <end position="264"/>
    </location>
</feature>
<dbReference type="GO" id="GO:0005829">
    <property type="term" value="C:cytosol"/>
    <property type="evidence" value="ECO:0007669"/>
    <property type="project" value="TreeGrafter"/>
</dbReference>
<feature type="compositionally biased region" description="Polar residues" evidence="9">
    <location>
        <begin position="21"/>
        <end position="46"/>
    </location>
</feature>
<protein>
    <recommendedName>
        <fullName evidence="1">non-specific serine/threonine protein kinase</fullName>
        <ecNumber evidence="1">2.7.11.1</ecNumber>
    </recommendedName>
</protein>
<dbReference type="Proteomes" id="UP000070544">
    <property type="component" value="Unassembled WGS sequence"/>
</dbReference>
<feature type="compositionally biased region" description="Polar residues" evidence="9">
    <location>
        <begin position="180"/>
        <end position="192"/>
    </location>
</feature>
<feature type="region of interest" description="Disordered" evidence="9">
    <location>
        <begin position="613"/>
        <end position="640"/>
    </location>
</feature>
<accession>A0A139AHI7</accession>
<dbReference type="PANTHER" id="PTHR24343">
    <property type="entry name" value="SERINE/THREONINE KINASE"/>
    <property type="match status" value="1"/>
</dbReference>
<feature type="compositionally biased region" description="Low complexity" evidence="9">
    <location>
        <begin position="283"/>
        <end position="302"/>
    </location>
</feature>
<feature type="compositionally biased region" description="Low complexity" evidence="9">
    <location>
        <begin position="159"/>
        <end position="171"/>
    </location>
</feature>
<dbReference type="PROSITE" id="PS00108">
    <property type="entry name" value="PROTEIN_KINASE_ST"/>
    <property type="match status" value="1"/>
</dbReference>
<evidence type="ECO:0000259" key="10">
    <source>
        <dbReference type="PROSITE" id="PS50011"/>
    </source>
</evidence>
<dbReference type="EMBL" id="KQ965758">
    <property type="protein sequence ID" value="KXS16024.1"/>
    <property type="molecule type" value="Genomic_DNA"/>
</dbReference>
<reference evidence="11 12" key="1">
    <citation type="journal article" date="2015" name="Genome Biol. Evol.">
        <title>Phylogenomic analyses indicate that early fungi evolved digesting cell walls of algal ancestors of land plants.</title>
        <authorList>
            <person name="Chang Y."/>
            <person name="Wang S."/>
            <person name="Sekimoto S."/>
            <person name="Aerts A.L."/>
            <person name="Choi C."/>
            <person name="Clum A."/>
            <person name="LaButti K.M."/>
            <person name="Lindquist E.A."/>
            <person name="Yee Ngan C."/>
            <person name="Ohm R.A."/>
            <person name="Salamov A.A."/>
            <person name="Grigoriev I.V."/>
            <person name="Spatafora J.W."/>
            <person name="Berbee M.L."/>
        </authorList>
    </citation>
    <scope>NUCLEOTIDE SEQUENCE [LARGE SCALE GENOMIC DNA]</scope>
    <source>
        <strain evidence="11 12">JEL478</strain>
    </source>
</reference>
<dbReference type="OrthoDB" id="6513151at2759"/>
<dbReference type="EC" id="2.7.11.1" evidence="1"/>
<keyword evidence="12" id="KW-1185">Reference proteome</keyword>
<evidence type="ECO:0000256" key="8">
    <source>
        <dbReference type="ARBA" id="ARBA00048679"/>
    </source>
</evidence>
<comment type="catalytic activity">
    <reaction evidence="8">
        <text>L-seryl-[protein] + ATP = O-phospho-L-seryl-[protein] + ADP + H(+)</text>
        <dbReference type="Rhea" id="RHEA:17989"/>
        <dbReference type="Rhea" id="RHEA-COMP:9863"/>
        <dbReference type="Rhea" id="RHEA-COMP:11604"/>
        <dbReference type="ChEBI" id="CHEBI:15378"/>
        <dbReference type="ChEBI" id="CHEBI:29999"/>
        <dbReference type="ChEBI" id="CHEBI:30616"/>
        <dbReference type="ChEBI" id="CHEBI:83421"/>
        <dbReference type="ChEBI" id="CHEBI:456216"/>
        <dbReference type="EC" id="2.7.11.1"/>
    </reaction>
</comment>
<feature type="compositionally biased region" description="Low complexity" evidence="9">
    <location>
        <begin position="200"/>
        <end position="216"/>
    </location>
</feature>
<dbReference type="AlphaFoldDB" id="A0A139AHI7"/>
<evidence type="ECO:0000256" key="2">
    <source>
        <dbReference type="ARBA" id="ARBA00022527"/>
    </source>
</evidence>
<dbReference type="InterPro" id="IPR000719">
    <property type="entry name" value="Prot_kinase_dom"/>
</dbReference>
<evidence type="ECO:0000256" key="6">
    <source>
        <dbReference type="ARBA" id="ARBA00022840"/>
    </source>
</evidence>
<evidence type="ECO:0000256" key="5">
    <source>
        <dbReference type="ARBA" id="ARBA00022777"/>
    </source>
</evidence>
<feature type="compositionally biased region" description="Basic and acidic residues" evidence="9">
    <location>
        <begin position="114"/>
        <end position="128"/>
    </location>
</feature>
<feature type="region of interest" description="Disordered" evidence="9">
    <location>
        <begin position="368"/>
        <end position="398"/>
    </location>
</feature>
<feature type="compositionally biased region" description="Pro residues" evidence="9">
    <location>
        <begin position="221"/>
        <end position="235"/>
    </location>
</feature>
<dbReference type="Pfam" id="PF00069">
    <property type="entry name" value="Pkinase"/>
    <property type="match status" value="1"/>
</dbReference>
<organism evidence="11 12">
    <name type="scientific">Gonapodya prolifera (strain JEL478)</name>
    <name type="common">Monoblepharis prolifera</name>
    <dbReference type="NCBI Taxonomy" id="1344416"/>
    <lineage>
        <taxon>Eukaryota</taxon>
        <taxon>Fungi</taxon>
        <taxon>Fungi incertae sedis</taxon>
        <taxon>Chytridiomycota</taxon>
        <taxon>Chytridiomycota incertae sedis</taxon>
        <taxon>Monoblepharidomycetes</taxon>
        <taxon>Monoblepharidales</taxon>
        <taxon>Gonapodyaceae</taxon>
        <taxon>Gonapodya</taxon>
    </lineage>
</organism>
<evidence type="ECO:0000256" key="9">
    <source>
        <dbReference type="SAM" id="MobiDB-lite"/>
    </source>
</evidence>
<evidence type="ECO:0000313" key="11">
    <source>
        <dbReference type="EMBL" id="KXS16024.1"/>
    </source>
</evidence>
<evidence type="ECO:0000256" key="1">
    <source>
        <dbReference type="ARBA" id="ARBA00012513"/>
    </source>
</evidence>
<dbReference type="GO" id="GO:0004674">
    <property type="term" value="F:protein serine/threonine kinase activity"/>
    <property type="evidence" value="ECO:0007669"/>
    <property type="project" value="UniProtKB-KW"/>
</dbReference>
<dbReference type="GO" id="GO:0005524">
    <property type="term" value="F:ATP binding"/>
    <property type="evidence" value="ECO:0007669"/>
    <property type="project" value="UniProtKB-KW"/>
</dbReference>
<feature type="compositionally biased region" description="Pro residues" evidence="9">
    <location>
        <begin position="146"/>
        <end position="158"/>
    </location>
</feature>
<keyword evidence="6" id="KW-0067">ATP-binding</keyword>
<dbReference type="Gene3D" id="1.10.510.10">
    <property type="entry name" value="Transferase(Phosphotransferase) domain 1"/>
    <property type="match status" value="1"/>
</dbReference>
<dbReference type="InterPro" id="IPR008271">
    <property type="entry name" value="Ser/Thr_kinase_AS"/>
</dbReference>
<keyword evidence="4" id="KW-0547">Nucleotide-binding</keyword>
<proteinExistence type="predicted"/>
<keyword evidence="5 11" id="KW-0418">Kinase</keyword>
<feature type="compositionally biased region" description="Basic and acidic residues" evidence="9">
    <location>
        <begin position="729"/>
        <end position="742"/>
    </location>
</feature>
<feature type="compositionally biased region" description="Low complexity" evidence="9">
    <location>
        <begin position="47"/>
        <end position="65"/>
    </location>
</feature>
<dbReference type="PANTHER" id="PTHR24343:SF558">
    <property type="entry name" value="PROTEIN KINASE DOMAIN-CONTAINING PROTEIN"/>
    <property type="match status" value="1"/>
</dbReference>
<feature type="region of interest" description="Disordered" evidence="9">
    <location>
        <begin position="727"/>
        <end position="761"/>
    </location>
</feature>